<evidence type="ECO:0000313" key="2">
    <source>
        <dbReference type="Proteomes" id="UP000217784"/>
    </source>
</evidence>
<sequence length="62" mass="6996">MSENYKIIDRVLSKLSIEPKISVISGTRPETYGIDPKSDYFIEESLDLTGKVKNKFSIKSSV</sequence>
<evidence type="ECO:0000313" key="1">
    <source>
        <dbReference type="EMBL" id="PAV05660.1"/>
    </source>
</evidence>
<protein>
    <submittedName>
        <fullName evidence="1">Uncharacterized protein</fullName>
    </submittedName>
</protein>
<accession>A0A2A2H8S0</accession>
<organism evidence="1 2">
    <name type="scientific">Methanobacterium bryantii</name>
    <dbReference type="NCBI Taxonomy" id="2161"/>
    <lineage>
        <taxon>Archaea</taxon>
        <taxon>Methanobacteriati</taxon>
        <taxon>Methanobacteriota</taxon>
        <taxon>Methanomada group</taxon>
        <taxon>Methanobacteria</taxon>
        <taxon>Methanobacteriales</taxon>
        <taxon>Methanobacteriaceae</taxon>
        <taxon>Methanobacterium</taxon>
    </lineage>
</organism>
<dbReference type="EMBL" id="LMVM01000002">
    <property type="protein sequence ID" value="PAV05660.1"/>
    <property type="molecule type" value="Genomic_DNA"/>
</dbReference>
<dbReference type="RefSeq" id="WP_069584073.1">
    <property type="nucleotide sequence ID" value="NZ_LMVM01000002.1"/>
</dbReference>
<comment type="caution">
    <text evidence="1">The sequence shown here is derived from an EMBL/GenBank/DDBJ whole genome shotgun (WGS) entry which is preliminary data.</text>
</comment>
<dbReference type="Proteomes" id="UP000217784">
    <property type="component" value="Unassembled WGS sequence"/>
</dbReference>
<proteinExistence type="predicted"/>
<gene>
    <name evidence="1" type="ORF">ASJ80_07960</name>
</gene>
<name>A0A2A2H8S0_METBR</name>
<dbReference type="AlphaFoldDB" id="A0A2A2H8S0"/>
<keyword evidence="2" id="KW-1185">Reference proteome</keyword>
<reference evidence="1 2" key="1">
    <citation type="journal article" date="2017" name="BMC Genomics">
        <title>Genomic analysis of methanogenic archaea reveals a shift towards energy conservation.</title>
        <authorList>
            <person name="Gilmore S.P."/>
            <person name="Henske J.K."/>
            <person name="Sexton J.A."/>
            <person name="Solomon K.V."/>
            <person name="Seppala S."/>
            <person name="Yoo J.I."/>
            <person name="Huyett L.M."/>
            <person name="Pressman A."/>
            <person name="Cogan J.Z."/>
            <person name="Kivenson V."/>
            <person name="Peng X."/>
            <person name="Tan Y."/>
            <person name="Valentine D.L."/>
            <person name="O'Malley M.A."/>
        </authorList>
    </citation>
    <scope>NUCLEOTIDE SEQUENCE [LARGE SCALE GENOMIC DNA]</scope>
    <source>
        <strain evidence="1 2">M.o.H.</strain>
    </source>
</reference>